<dbReference type="Proteomes" id="UP000054018">
    <property type="component" value="Unassembled WGS sequence"/>
</dbReference>
<gene>
    <name evidence="3" type="ORF">PISMIDRAFT_636179</name>
</gene>
<dbReference type="PANTHER" id="PTHR36183:SF2">
    <property type="entry name" value="BETA-GLUCURONIDASE C-TERMINAL DOMAIN-CONTAINING PROTEIN"/>
    <property type="match status" value="1"/>
</dbReference>
<feature type="domain" description="Beta-glucuronidase C-terminal" evidence="2">
    <location>
        <begin position="460"/>
        <end position="564"/>
    </location>
</feature>
<dbReference type="SUPFAM" id="SSF51445">
    <property type="entry name" value="(Trans)glycosidases"/>
    <property type="match status" value="1"/>
</dbReference>
<proteinExistence type="predicted"/>
<reference evidence="4" key="2">
    <citation type="submission" date="2015-01" db="EMBL/GenBank/DDBJ databases">
        <title>Evolutionary Origins and Diversification of the Mycorrhizal Mutualists.</title>
        <authorList>
            <consortium name="DOE Joint Genome Institute"/>
            <consortium name="Mycorrhizal Genomics Consortium"/>
            <person name="Kohler A."/>
            <person name="Kuo A."/>
            <person name="Nagy L.G."/>
            <person name="Floudas D."/>
            <person name="Copeland A."/>
            <person name="Barry K.W."/>
            <person name="Cichocki N."/>
            <person name="Veneault-Fourrey C."/>
            <person name="LaButti K."/>
            <person name="Lindquist E.A."/>
            <person name="Lipzen A."/>
            <person name="Lundell T."/>
            <person name="Morin E."/>
            <person name="Murat C."/>
            <person name="Riley R."/>
            <person name="Ohm R."/>
            <person name="Sun H."/>
            <person name="Tunlid A."/>
            <person name="Henrissat B."/>
            <person name="Grigoriev I.V."/>
            <person name="Hibbett D.S."/>
            <person name="Martin F."/>
        </authorList>
    </citation>
    <scope>NUCLEOTIDE SEQUENCE [LARGE SCALE GENOMIC DNA]</scope>
    <source>
        <strain evidence="4">441</strain>
    </source>
</reference>
<keyword evidence="1" id="KW-0732">Signal</keyword>
<reference evidence="3 4" key="1">
    <citation type="submission" date="2014-04" db="EMBL/GenBank/DDBJ databases">
        <authorList>
            <consortium name="DOE Joint Genome Institute"/>
            <person name="Kuo A."/>
            <person name="Kohler A."/>
            <person name="Costa M.D."/>
            <person name="Nagy L.G."/>
            <person name="Floudas D."/>
            <person name="Copeland A."/>
            <person name="Barry K.W."/>
            <person name="Cichocki N."/>
            <person name="Veneault-Fourrey C."/>
            <person name="LaButti K."/>
            <person name="Lindquist E.A."/>
            <person name="Lipzen A."/>
            <person name="Lundell T."/>
            <person name="Morin E."/>
            <person name="Murat C."/>
            <person name="Sun H."/>
            <person name="Tunlid A."/>
            <person name="Henrissat B."/>
            <person name="Grigoriev I.V."/>
            <person name="Hibbett D.S."/>
            <person name="Martin F."/>
            <person name="Nordberg H.P."/>
            <person name="Cantor M.N."/>
            <person name="Hua S.X."/>
        </authorList>
    </citation>
    <scope>NUCLEOTIDE SEQUENCE [LARGE SCALE GENOMIC DNA]</scope>
    <source>
        <strain evidence="3 4">441</strain>
    </source>
</reference>
<dbReference type="Gene3D" id="2.60.40.1180">
    <property type="entry name" value="Golgi alpha-mannosidase II"/>
    <property type="match status" value="1"/>
</dbReference>
<feature type="chain" id="PRO_5002217716" evidence="1">
    <location>
        <begin position="20"/>
        <end position="654"/>
    </location>
</feature>
<dbReference type="InterPro" id="IPR052974">
    <property type="entry name" value="GH79_Enzymes"/>
</dbReference>
<protein>
    <submittedName>
        <fullName evidence="3">Glycoside hydrolase family 79 protein</fullName>
    </submittedName>
</protein>
<organism evidence="3 4">
    <name type="scientific">Pisolithus microcarpus 441</name>
    <dbReference type="NCBI Taxonomy" id="765257"/>
    <lineage>
        <taxon>Eukaryota</taxon>
        <taxon>Fungi</taxon>
        <taxon>Dikarya</taxon>
        <taxon>Basidiomycota</taxon>
        <taxon>Agaricomycotina</taxon>
        <taxon>Agaricomycetes</taxon>
        <taxon>Agaricomycetidae</taxon>
        <taxon>Boletales</taxon>
        <taxon>Sclerodermatineae</taxon>
        <taxon>Pisolithaceae</taxon>
        <taxon>Pisolithus</taxon>
    </lineage>
</organism>
<accession>A0A0C9YS03</accession>
<dbReference type="InterPro" id="IPR017853">
    <property type="entry name" value="GH"/>
</dbReference>
<dbReference type="Pfam" id="PF16862">
    <property type="entry name" value="Glyco_hydro_79C"/>
    <property type="match status" value="1"/>
</dbReference>
<dbReference type="EMBL" id="KN833850">
    <property type="protein sequence ID" value="KIK16684.1"/>
    <property type="molecule type" value="Genomic_DNA"/>
</dbReference>
<sequence>MRLLLVHSLLLSVFGIVHGAVTAYGPHVQQPLGSQTVTAASVSYTGAATYDQTILTPPPVPNPPPPTSFGVQLQTGGVATGLSIPQSGAFFGFSIEFSVVTQTLGLNSSFMQVPFLNLMANIRERAGGVQVRLGGNSQETATLVTSIPDGKAMEKDTSNTSNPTDTPPLLFTPEIIKMMASISALTNVRWYLGIPFYDTQNFQLQIAEVGESILGNYLLGLQGGNEPDLYAKHGHRPDSYSPQDYTDEFGLLVDAVNADSNIPDKDVLIGPNLSGTWQPEQVWDTGFATDYSQSLIALAVEHYPTDNCYAQYGTGTPRNAQDMFPTYLTHKSGQDLVSPYINSTNYAQSLGKPFVMFETNTASCGGFPGLSDSFGAALWGVDYALQMAYANFTGALFHVGGQSDYYNPFTPPVTNQSTFNQWTIGPIYYSALFVAEALGSSNHSQVLDLGMNGGNEFTPGYAIYENGEPTRVALINFVSDSTGASDYTASISFAGGSTPAQVKVKYLLASSVAQKWNFTWAGQTFGDAFTSDGRPVGSVDVQTVTCDQANGVCNVRVPAPGAALVFLSDQALEESDPGPTMTFPTTAYTKVHNTATIDPSALATSNGNMGTADWLAGTSQGSFENGASGFARALPSLGAVIAGALFVVRMAYAS</sequence>
<dbReference type="HOGENOM" id="CLU_023945_0_0_1"/>
<keyword evidence="4" id="KW-1185">Reference proteome</keyword>
<dbReference type="InterPro" id="IPR031728">
    <property type="entry name" value="GlcAase_C"/>
</dbReference>
<feature type="signal peptide" evidence="1">
    <location>
        <begin position="1"/>
        <end position="19"/>
    </location>
</feature>
<keyword evidence="3" id="KW-0378">Hydrolase</keyword>
<dbReference type="OrthoDB" id="2796951at2759"/>
<evidence type="ECO:0000313" key="3">
    <source>
        <dbReference type="EMBL" id="KIK16684.1"/>
    </source>
</evidence>
<dbReference type="GO" id="GO:0016787">
    <property type="term" value="F:hydrolase activity"/>
    <property type="evidence" value="ECO:0007669"/>
    <property type="project" value="UniProtKB-KW"/>
</dbReference>
<name>A0A0C9YS03_9AGAM</name>
<dbReference type="InterPro" id="IPR013780">
    <property type="entry name" value="Glyco_hydro_b"/>
</dbReference>
<evidence type="ECO:0000259" key="2">
    <source>
        <dbReference type="Pfam" id="PF16862"/>
    </source>
</evidence>
<evidence type="ECO:0000313" key="4">
    <source>
        <dbReference type="Proteomes" id="UP000054018"/>
    </source>
</evidence>
<dbReference type="Gene3D" id="3.20.20.80">
    <property type="entry name" value="Glycosidases"/>
    <property type="match status" value="1"/>
</dbReference>
<dbReference type="AlphaFoldDB" id="A0A0C9YS03"/>
<dbReference type="STRING" id="765257.A0A0C9YS03"/>
<dbReference type="PANTHER" id="PTHR36183">
    <property type="entry name" value="BETA-GLUCURONIDASE"/>
    <property type="match status" value="1"/>
</dbReference>
<evidence type="ECO:0000256" key="1">
    <source>
        <dbReference type="SAM" id="SignalP"/>
    </source>
</evidence>